<dbReference type="GO" id="GO:0006207">
    <property type="term" value="P:'de novo' pyrimidine nucleobase biosynthetic process"/>
    <property type="evidence" value="ECO:0007669"/>
    <property type="project" value="InterPro"/>
</dbReference>
<proteinExistence type="predicted"/>
<protein>
    <submittedName>
        <fullName evidence="5">S ribonuclease</fullName>
    </submittedName>
</protein>
<evidence type="ECO:0000259" key="2">
    <source>
        <dbReference type="Pfam" id="PF00215"/>
    </source>
</evidence>
<dbReference type="SUPFAM" id="SSF51366">
    <property type="entry name" value="Ribulose-phoshate binding barrel"/>
    <property type="match status" value="1"/>
</dbReference>
<dbReference type="GO" id="GO:0004590">
    <property type="term" value="F:orotidine-5'-phosphate decarboxylase activity"/>
    <property type="evidence" value="ECO:0007669"/>
    <property type="project" value="InterPro"/>
</dbReference>
<organism evidence="5">
    <name type="scientific">Onchocerca ochengi</name>
    <name type="common">Filarial nematode worm</name>
    <dbReference type="NCBI Taxonomy" id="42157"/>
    <lineage>
        <taxon>Eukaryota</taxon>
        <taxon>Metazoa</taxon>
        <taxon>Ecdysozoa</taxon>
        <taxon>Nematoda</taxon>
        <taxon>Chromadorea</taxon>
        <taxon>Rhabditida</taxon>
        <taxon>Spirurina</taxon>
        <taxon>Spiruromorpha</taxon>
        <taxon>Filarioidea</taxon>
        <taxon>Onchocercidae</taxon>
        <taxon>Onchocerca</taxon>
    </lineage>
</organism>
<name>A0A182EXL2_ONCOC</name>
<gene>
    <name evidence="3" type="ORF">NOO_LOCUS12915</name>
</gene>
<keyword evidence="4" id="KW-1185">Reference proteome</keyword>
<dbReference type="Proteomes" id="UP000271087">
    <property type="component" value="Unassembled WGS sequence"/>
</dbReference>
<dbReference type="AlphaFoldDB" id="A0A182EXL2"/>
<dbReference type="InterPro" id="IPR011060">
    <property type="entry name" value="RibuloseP-bd_barrel"/>
</dbReference>
<sequence>MKGYNHGKKDLTVKPKKANKPEIWTCLSLKYSNLQMNKVKSTNHEVKEPRKDLKIQDLELKSVLVIQLGRNRNSTSSSVSARNKFQRQFWLEDGAIVQISVEATVLESERALGVEILTLHVSGGTKMLKEALNVVKDTKIELIGVTVLTSMSNKDLSKLGIARRTKSQVNRRKSNLNRRTHGAEAMKRFIANQIKEERISTNERKRQRMAQISIEKAAKRRTDLTMLGCDHEDRILQLQICFVKF</sequence>
<dbReference type="Gene3D" id="3.20.20.70">
    <property type="entry name" value="Aldolase class I"/>
    <property type="match status" value="1"/>
</dbReference>
<dbReference type="Pfam" id="PF00215">
    <property type="entry name" value="OMPdecase"/>
    <property type="match status" value="1"/>
</dbReference>
<accession>A0A182EXL2</accession>
<evidence type="ECO:0000256" key="1">
    <source>
        <dbReference type="ARBA" id="ARBA00023239"/>
    </source>
</evidence>
<dbReference type="OrthoDB" id="10262284at2759"/>
<feature type="domain" description="Orotidine 5'-phosphate decarboxylase" evidence="2">
    <location>
        <begin position="104"/>
        <end position="183"/>
    </location>
</feature>
<reference evidence="3 4" key="2">
    <citation type="submission" date="2018-08" db="EMBL/GenBank/DDBJ databases">
        <authorList>
            <person name="Laetsch R D."/>
            <person name="Stevens L."/>
            <person name="Kumar S."/>
            <person name="Blaxter L. M."/>
        </authorList>
    </citation>
    <scope>NUCLEOTIDE SEQUENCE [LARGE SCALE GENOMIC DNA]</scope>
</reference>
<evidence type="ECO:0000313" key="5">
    <source>
        <dbReference type="WBParaSite" id="nOo.2.0.1.t12915-RA"/>
    </source>
</evidence>
<dbReference type="EMBL" id="UYRW01012538">
    <property type="protein sequence ID" value="VDN00280.1"/>
    <property type="molecule type" value="Genomic_DNA"/>
</dbReference>
<reference evidence="5" key="1">
    <citation type="submission" date="2016-06" db="UniProtKB">
        <authorList>
            <consortium name="WormBaseParasite"/>
        </authorList>
    </citation>
    <scope>IDENTIFICATION</scope>
</reference>
<evidence type="ECO:0000313" key="4">
    <source>
        <dbReference type="Proteomes" id="UP000271087"/>
    </source>
</evidence>
<evidence type="ECO:0000313" key="3">
    <source>
        <dbReference type="EMBL" id="VDN00280.1"/>
    </source>
</evidence>
<dbReference type="WBParaSite" id="nOo.2.0.1.t12915-RA">
    <property type="protein sequence ID" value="nOo.2.0.1.t12915-RA"/>
    <property type="gene ID" value="nOo.2.0.1.g12915"/>
</dbReference>
<dbReference type="InterPro" id="IPR001754">
    <property type="entry name" value="OMPdeCOase_dom"/>
</dbReference>
<dbReference type="InterPro" id="IPR013785">
    <property type="entry name" value="Aldolase_TIM"/>
</dbReference>
<keyword evidence="1" id="KW-0456">Lyase</keyword>